<dbReference type="PANTHER" id="PTHR31912:SF34">
    <property type="entry name" value="NOTOCHORD-RELATED PROTEIN"/>
    <property type="match status" value="1"/>
</dbReference>
<feature type="region of interest" description="Disordered" evidence="1">
    <location>
        <begin position="1330"/>
        <end position="1368"/>
    </location>
</feature>
<feature type="region of interest" description="Disordered" evidence="1">
    <location>
        <begin position="1223"/>
        <end position="1256"/>
    </location>
</feature>
<feature type="region of interest" description="Disordered" evidence="1">
    <location>
        <begin position="172"/>
        <end position="205"/>
    </location>
</feature>
<reference evidence="2 3" key="1">
    <citation type="submission" date="2014-04" db="EMBL/GenBank/DDBJ databases">
        <authorList>
            <consortium name="DOE Joint Genome Institute"/>
            <person name="Kuo A."/>
            <person name="Girlanda M."/>
            <person name="Perotto S."/>
            <person name="Kohler A."/>
            <person name="Nagy L.G."/>
            <person name="Floudas D."/>
            <person name="Copeland A."/>
            <person name="Barry K.W."/>
            <person name="Cichocki N."/>
            <person name="Veneault-Fourrey C."/>
            <person name="LaButti K."/>
            <person name="Lindquist E.A."/>
            <person name="Lipzen A."/>
            <person name="Lundell T."/>
            <person name="Morin E."/>
            <person name="Murat C."/>
            <person name="Sun H."/>
            <person name="Tunlid A."/>
            <person name="Henrissat B."/>
            <person name="Grigoriev I.V."/>
            <person name="Hibbett D.S."/>
            <person name="Martin F."/>
            <person name="Nordberg H.P."/>
            <person name="Cantor M.N."/>
            <person name="Hua S.X."/>
        </authorList>
    </citation>
    <scope>NUCLEOTIDE SEQUENCE [LARGE SCALE GENOMIC DNA]</scope>
    <source>
        <strain evidence="2 3">MUT 4182</strain>
    </source>
</reference>
<evidence type="ECO:0000313" key="2">
    <source>
        <dbReference type="EMBL" id="KIO22845.1"/>
    </source>
</evidence>
<keyword evidence="3" id="KW-1185">Reference proteome</keyword>
<feature type="compositionally biased region" description="Polar residues" evidence="1">
    <location>
        <begin position="1330"/>
        <end position="1341"/>
    </location>
</feature>
<dbReference type="PANTHER" id="PTHR31912">
    <property type="entry name" value="IP13529P"/>
    <property type="match status" value="1"/>
</dbReference>
<dbReference type="OrthoDB" id="2246127at2759"/>
<feature type="compositionally biased region" description="Acidic residues" evidence="1">
    <location>
        <begin position="1608"/>
        <end position="1619"/>
    </location>
</feature>
<protein>
    <submittedName>
        <fullName evidence="2">Uncharacterized protein</fullName>
    </submittedName>
</protein>
<feature type="region of interest" description="Disordered" evidence="1">
    <location>
        <begin position="1608"/>
        <end position="1647"/>
    </location>
</feature>
<organism evidence="2 3">
    <name type="scientific">Tulasnella calospora MUT 4182</name>
    <dbReference type="NCBI Taxonomy" id="1051891"/>
    <lineage>
        <taxon>Eukaryota</taxon>
        <taxon>Fungi</taxon>
        <taxon>Dikarya</taxon>
        <taxon>Basidiomycota</taxon>
        <taxon>Agaricomycotina</taxon>
        <taxon>Agaricomycetes</taxon>
        <taxon>Cantharellales</taxon>
        <taxon>Tulasnellaceae</taxon>
        <taxon>Tulasnella</taxon>
    </lineage>
</organism>
<dbReference type="STRING" id="1051891.A0A0C3Q2T7"/>
<evidence type="ECO:0000313" key="3">
    <source>
        <dbReference type="Proteomes" id="UP000054248"/>
    </source>
</evidence>
<accession>A0A0C3Q2T7</accession>
<name>A0A0C3Q2T7_9AGAM</name>
<dbReference type="EMBL" id="KN823099">
    <property type="protein sequence ID" value="KIO22845.1"/>
    <property type="molecule type" value="Genomic_DNA"/>
</dbReference>
<sequence length="1735" mass="193316">MRLSHSGFGGEFYSVWIDGEPGTPNDGKSRCGLCQDHIWFGKKNRGRHLKSKAHQVAVARETDKTTSEQYIGPMLRSVVQGVQQRAASRLRQYPISEQLDVDSGSESYQPNPPLSDPSEPTVAEDTSVYESLKSTLGGREERLTLDLPSTQAEILSIATGLKRMLDGEIHLDEESDEGECERSDDEVEPPLSDRFGQPEQPPSNINDWFPWSDKLSCTLDILMHLPRSAFSERQLDLLLWLLRMNGVNNLPSVRAMKNFQVSLQKLCGIGTIKYSGALGHTYYANDLGSLIGQEMSNPVVRKYLHFYPEDVGPKLEQAWHGRRWRHKLDPDLLTPMIRTGKGPSEKDFYIWEPTLLKDGRACMPIRWFMRRGAFYADAYRLELSGDRQGWVVRDWDRLIVSESELALSLPDFRASHLWRALPSPDAIQGIERQPGSTIEAWYRPSENRWRTLAKGHRVLSFMIWLYCDDTSGNVSKRWNKHNSFLFTAAGLPSDLVQHDFHVHFLSTSNIAPPLEMLGGIAEQVNKLQDQGTWVYDIEHKNLALVFPAILAMLGDNPMQSEFACHRGMMAKLFCRICKVSKGAGVADDDDEESGDEGYAAAVDDDASSVGSKQGGKGRKKVLETLEAMKDRVLRFLQIGERRSKQDTKNILNEIMDHSLRVGGKAAANREKTRHGVKDTFQDFFLDRLYAAQQGRRGTNAEACLDAAIAQLPEDTESPIWQLQGFDPHSDTPIEILHVVLLGFVKYFWRDAVSRLSTTQRATLQTRLSSFDVSGLNIPRLSGKTLVQYANSLTGRDFRAISQVAPFVLADLGLPEECLASWQALSALVPLVWQPAIANKEEYIGQLTAAIDRLLISTARWTPRWFNKPKFHLILHLPDHILDFGPAGIFATEAFESFNAIIRSKSVHSNRQAPSRDIARAFAQESRVRHLMSGGAFPVDISTVEGGYQHGEPTLSKHVAGADGTEPQDIKVVFRTPGRLALDLKHEPIVSSYIGFVNKPRLTHGLTNLNVKISHLPWEKTVAGRAGQPLPYPPNMVPSTLTFRTAADMTLRGGDTCTAGDWVLATTTAYGSSIGQVEEILRVKGSQNDIIDIADIVTLRLPSPVETSPDYYMPRFKKTKDSPLRVFSPEEITCLVNMQHHCLGNACDCSAREELYQEREHLLGQTQPKVKHRKPGDLVLNMAQMRNAAHIQPYRKVPAALDREVAVTEGCVKAIKAERARRAAASAAMEDSPTPDPGGPSNRALSPSIHGRESSLSLRLPRRLHELQNQPLFARMEFPSFTNTSLPPLRTFNPPSFSTPRSASAIPFLPANPDTNPSNRSFTLRPLNIHASPNHNLQQSTPAAPVCPLPLSSRTSPPPSSPSPSLAPHLPGLVIDPWNHVQACGPVQAPNPAQAPPVGASPSVPNAEFVDLLATSIGMDPSQRADFHFFFQHCDGMPPTHLRAFLLCYAQQIATLNRISNYNSQLDRLTTLINQLAARLETSFELSPMQKTNLASIVKDVMVQKGRSSYSDMYLSVLTIVNAEALSLGLVNLSDANRKKLTTFILHSIKGGKTRCSLSQFLFRIGQGDWFRNPADRDSDRLRIQFAIYRRLAFENLNIISTEIDEDDERDDGYLSDEDDNAGRPRKRRRTGSGSAPTSRRGKKKSGSPAWWDFVAHWFAEHWKEWGLEMNKGEWSQYIQGTMTWEQTNFPEPAVFERTTTTPGPSTSSTQGIFGALYTSSSSSASSAFTFIPPSA</sequence>
<proteinExistence type="predicted"/>
<dbReference type="HOGENOM" id="CLU_239854_0_0_1"/>
<gene>
    <name evidence="2" type="ORF">M407DRAFT_27644</name>
</gene>
<dbReference type="Proteomes" id="UP000054248">
    <property type="component" value="Unassembled WGS sequence"/>
</dbReference>
<reference evidence="3" key="2">
    <citation type="submission" date="2015-01" db="EMBL/GenBank/DDBJ databases">
        <title>Evolutionary Origins and Diversification of the Mycorrhizal Mutualists.</title>
        <authorList>
            <consortium name="DOE Joint Genome Institute"/>
            <consortium name="Mycorrhizal Genomics Consortium"/>
            <person name="Kohler A."/>
            <person name="Kuo A."/>
            <person name="Nagy L.G."/>
            <person name="Floudas D."/>
            <person name="Copeland A."/>
            <person name="Barry K.W."/>
            <person name="Cichocki N."/>
            <person name="Veneault-Fourrey C."/>
            <person name="LaButti K."/>
            <person name="Lindquist E.A."/>
            <person name="Lipzen A."/>
            <person name="Lundell T."/>
            <person name="Morin E."/>
            <person name="Murat C."/>
            <person name="Riley R."/>
            <person name="Ohm R."/>
            <person name="Sun H."/>
            <person name="Tunlid A."/>
            <person name="Henrissat B."/>
            <person name="Grigoriev I.V."/>
            <person name="Hibbett D.S."/>
            <person name="Martin F."/>
        </authorList>
    </citation>
    <scope>NUCLEOTIDE SEQUENCE [LARGE SCALE GENOMIC DNA]</scope>
    <source>
        <strain evidence="3">MUT 4182</strain>
    </source>
</reference>
<feature type="compositionally biased region" description="Acidic residues" evidence="1">
    <location>
        <begin position="173"/>
        <end position="188"/>
    </location>
</feature>
<feature type="region of interest" description="Disordered" evidence="1">
    <location>
        <begin position="100"/>
        <end position="127"/>
    </location>
</feature>
<evidence type="ECO:0000256" key="1">
    <source>
        <dbReference type="SAM" id="MobiDB-lite"/>
    </source>
</evidence>